<keyword evidence="5" id="KW-0411">Iron-sulfur</keyword>
<dbReference type="STRING" id="45286.A0A120K1J6"/>
<evidence type="ECO:0000256" key="5">
    <source>
        <dbReference type="ARBA" id="ARBA00023014"/>
    </source>
</evidence>
<organism evidence="8 9">
    <name type="scientific">Eremothecium sinecaudum</name>
    <dbReference type="NCBI Taxonomy" id="45286"/>
    <lineage>
        <taxon>Eukaryota</taxon>
        <taxon>Fungi</taxon>
        <taxon>Dikarya</taxon>
        <taxon>Ascomycota</taxon>
        <taxon>Saccharomycotina</taxon>
        <taxon>Saccharomycetes</taxon>
        <taxon>Saccharomycetales</taxon>
        <taxon>Saccharomycetaceae</taxon>
        <taxon>Eremothecium</taxon>
    </lineage>
</organism>
<keyword evidence="4" id="KW-0479">Metal-binding</keyword>
<evidence type="ECO:0000256" key="3">
    <source>
        <dbReference type="ARBA" id="ARBA00017073"/>
    </source>
</evidence>
<evidence type="ECO:0000313" key="8">
    <source>
        <dbReference type="EMBL" id="AMD19455.1"/>
    </source>
</evidence>
<name>A0A120K1J6_9SACH</name>
<dbReference type="Gene3D" id="3.40.950.10">
    <property type="entry name" value="Fe-only Hydrogenase (Larger Subunit), Chain L, domain 3"/>
    <property type="match status" value="1"/>
</dbReference>
<protein>
    <recommendedName>
        <fullName evidence="2">Cytosolic Fe-S cluster assembly factor NAR1</fullName>
    </recommendedName>
    <alternativeName>
        <fullName evidence="3">Cytosolic Fe-S cluster assembly factor nar1</fullName>
    </alternativeName>
    <alternativeName>
        <fullName evidence="6">Nuclear architecture-related protein 1</fullName>
    </alternativeName>
</protein>
<keyword evidence="4" id="KW-0004">4Fe-4S</keyword>
<sequence length="461" mass="50380">MSLKFSEGDLNDFISPGASCVKSTRTTKSTEHVKSDTQEIEVGKEPSELEKVSITLEDCLACSGCITSSEELLLSRQSHTVFLEAHKQLAGNRTLVVSVAPQVRLSLAHYFGMSQNDSDRCLVGVLESYFGARFVVGTQVGRSITVQQTNEALGERAQKGEKKPVLCSVCPGFVLYAEKTKPGLVPYLLDVKSPQQITGALLKDVVPNMYHLSLMPCFDKKLEASRKDGEGEVDCVLTPKEFVKMLGELGLDFRTFVSDFGSFQRLSPPGWDPRVHWASSAGSSSGGYAYQYILGLQKSHPATSIVSLQGKNADVVEHRLLDVEGQVLGSSSEVYGFRNIQNVVRRLLTGTASKRNPKLLRRRAGATTSATKTNFAQVANPAESDFIEIMACPGGCINGGGLLSGEQLNPVQRKQLISDLNSKYNALESIDIPPQHIEERYVYKFHALEQPNDVVSVGNTW</sequence>
<keyword evidence="4" id="KW-0408">Iron</keyword>
<dbReference type="Proteomes" id="UP000243052">
    <property type="component" value="Chromosome ii"/>
</dbReference>
<dbReference type="Pfam" id="PF02906">
    <property type="entry name" value="Fe_hyd_lg_C"/>
    <property type="match status" value="1"/>
</dbReference>
<dbReference type="InterPro" id="IPR050340">
    <property type="entry name" value="Cytosolic_Fe-S_CAF"/>
</dbReference>
<dbReference type="SUPFAM" id="SSF53920">
    <property type="entry name" value="Fe-only hydrogenase"/>
    <property type="match status" value="1"/>
</dbReference>
<feature type="domain" description="Iron hydrogenase large subunit C-terminal" evidence="7">
    <location>
        <begin position="94"/>
        <end position="400"/>
    </location>
</feature>
<gene>
    <name evidence="8" type="ORF">AW171_hschr21286</name>
</gene>
<dbReference type="InterPro" id="IPR004108">
    <property type="entry name" value="Fe_hydrogenase_lsu_C"/>
</dbReference>
<proteinExistence type="inferred from homology"/>
<accession>A0A120K1J6</accession>
<dbReference type="EMBL" id="CP014242">
    <property type="protein sequence ID" value="AMD19455.1"/>
    <property type="molecule type" value="Genomic_DNA"/>
</dbReference>
<dbReference type="PANTHER" id="PTHR11615">
    <property type="entry name" value="NITRATE, FORMATE, IRON DEHYDROGENASE"/>
    <property type="match status" value="1"/>
</dbReference>
<evidence type="ECO:0000256" key="1">
    <source>
        <dbReference type="ARBA" id="ARBA00006596"/>
    </source>
</evidence>
<dbReference type="RefSeq" id="XP_017986451.1">
    <property type="nucleotide sequence ID" value="XM_018130962.1"/>
</dbReference>
<evidence type="ECO:0000313" key="9">
    <source>
        <dbReference type="Proteomes" id="UP000243052"/>
    </source>
</evidence>
<dbReference type="GO" id="GO:0051539">
    <property type="term" value="F:4 iron, 4 sulfur cluster binding"/>
    <property type="evidence" value="ECO:0007669"/>
    <property type="project" value="UniProtKB-KW"/>
</dbReference>
<reference evidence="8 9" key="1">
    <citation type="submission" date="2016-01" db="EMBL/GenBank/DDBJ databases">
        <title>Genome sequence of the yeast Holleya sinecauda.</title>
        <authorList>
            <person name="Dietrich F.S."/>
        </authorList>
    </citation>
    <scope>NUCLEOTIDE SEQUENCE [LARGE SCALE GENOMIC DNA]</scope>
    <source>
        <strain evidence="8 9">ATCC 58844</strain>
    </source>
</reference>
<dbReference type="OrthoDB" id="10253113at2759"/>
<evidence type="ECO:0000256" key="2">
    <source>
        <dbReference type="ARBA" id="ARBA00015854"/>
    </source>
</evidence>
<dbReference type="InterPro" id="IPR009016">
    <property type="entry name" value="Fe_hydrogenase"/>
</dbReference>
<dbReference type="Gene3D" id="3.40.50.1780">
    <property type="match status" value="1"/>
</dbReference>
<comment type="similarity">
    <text evidence="1">Belongs to the NARF family.</text>
</comment>
<evidence type="ECO:0000256" key="6">
    <source>
        <dbReference type="ARBA" id="ARBA00031269"/>
    </source>
</evidence>
<dbReference type="GeneID" id="28721757"/>
<keyword evidence="9" id="KW-1185">Reference proteome</keyword>
<evidence type="ECO:0000259" key="7">
    <source>
        <dbReference type="Pfam" id="PF02906"/>
    </source>
</evidence>
<evidence type="ECO:0000256" key="4">
    <source>
        <dbReference type="ARBA" id="ARBA00022485"/>
    </source>
</evidence>
<dbReference type="AlphaFoldDB" id="A0A120K1J6"/>